<evidence type="ECO:0000256" key="1">
    <source>
        <dbReference type="SAM" id="SignalP"/>
    </source>
</evidence>
<feature type="signal peptide" evidence="1">
    <location>
        <begin position="1"/>
        <end position="16"/>
    </location>
</feature>
<evidence type="ECO:0000313" key="3">
    <source>
        <dbReference type="Proteomes" id="UP000240988"/>
    </source>
</evidence>
<evidence type="ECO:0000313" key="2">
    <source>
        <dbReference type="EMBL" id="SPM36386.1"/>
    </source>
</evidence>
<reference evidence="2 3" key="1">
    <citation type="submission" date="2017-01" db="EMBL/GenBank/DDBJ databases">
        <authorList>
            <consortium name="Urmite Genomes"/>
        </authorList>
    </citation>
    <scope>NUCLEOTIDE SEQUENCE [LARGE SCALE GENOMIC DNA]</scope>
    <source>
        <strain evidence="2 3">AB57</strain>
    </source>
</reference>
<organism evidence="2 3">
    <name type="scientific">Mycobacterium rhizamassiliense</name>
    <dbReference type="NCBI Taxonomy" id="1841860"/>
    <lineage>
        <taxon>Bacteria</taxon>
        <taxon>Bacillati</taxon>
        <taxon>Actinomycetota</taxon>
        <taxon>Actinomycetes</taxon>
        <taxon>Mycobacteriales</taxon>
        <taxon>Mycobacteriaceae</taxon>
        <taxon>Mycobacterium</taxon>
    </lineage>
</organism>
<dbReference type="AlphaFoldDB" id="A0A2U3NXY8"/>
<feature type="chain" id="PRO_5038990750" description="Alanine and proline rich membrane protein" evidence="1">
    <location>
        <begin position="17"/>
        <end position="142"/>
    </location>
</feature>
<accession>A0A2U3NXY8</accession>
<protein>
    <recommendedName>
        <fullName evidence="4">Alanine and proline rich membrane protein</fullName>
    </recommendedName>
</protein>
<dbReference type="OrthoDB" id="4732482at2"/>
<dbReference type="RefSeq" id="WP_077089087.1">
    <property type="nucleotide sequence ID" value="NZ_LT721901.1"/>
</dbReference>
<evidence type="ECO:0008006" key="4">
    <source>
        <dbReference type="Google" id="ProtNLM"/>
    </source>
</evidence>
<sequence>MFVVLLIGLLITLAVAIPKPPTAPAYSAQQIADAKKKVCAEYQKVHTAIKASTGRDMGADPTAQQVYGLTGRQALLAGSEHLRTVLSSEPATPEEIATAIRKLTGLFQELTIDYLNSMPDSDMEPTVHAADETTLAIEGLCK</sequence>
<dbReference type="Proteomes" id="UP000240988">
    <property type="component" value="Unassembled WGS sequence"/>
</dbReference>
<proteinExistence type="predicted"/>
<gene>
    <name evidence="2" type="ORF">MRAB57_4227</name>
</gene>
<name>A0A2U3NXY8_9MYCO</name>
<keyword evidence="3" id="KW-1185">Reference proteome</keyword>
<keyword evidence="1" id="KW-0732">Signal</keyword>
<dbReference type="EMBL" id="FUFA01000005">
    <property type="protein sequence ID" value="SPM36386.1"/>
    <property type="molecule type" value="Genomic_DNA"/>
</dbReference>